<dbReference type="GO" id="GO:0005886">
    <property type="term" value="C:plasma membrane"/>
    <property type="evidence" value="ECO:0007669"/>
    <property type="project" value="UniProtKB-SubCell"/>
</dbReference>
<dbReference type="CDD" id="cd06225">
    <property type="entry name" value="HAMP"/>
    <property type="match status" value="1"/>
</dbReference>
<dbReference type="InterPro" id="IPR033480">
    <property type="entry name" value="sCache_2"/>
</dbReference>
<dbReference type="EMBL" id="AP024169">
    <property type="protein sequence ID" value="BCN30993.1"/>
    <property type="molecule type" value="Genomic_DNA"/>
</dbReference>
<gene>
    <name evidence="12" type="ORF">bsdtb5_22880</name>
</gene>
<keyword evidence="13" id="KW-1185">Reference proteome</keyword>
<evidence type="ECO:0000313" key="12">
    <source>
        <dbReference type="EMBL" id="BCN30993.1"/>
    </source>
</evidence>
<dbReference type="Pfam" id="PF17200">
    <property type="entry name" value="sCache_2"/>
    <property type="match status" value="1"/>
</dbReference>
<keyword evidence="3 9" id="KW-0812">Transmembrane</keyword>
<accession>A0A7R7ICQ3</accession>
<dbReference type="Gene3D" id="1.10.287.950">
    <property type="entry name" value="Methyl-accepting chemotaxis protein"/>
    <property type="match status" value="1"/>
</dbReference>
<dbReference type="SMART" id="SM01049">
    <property type="entry name" value="Cache_2"/>
    <property type="match status" value="1"/>
</dbReference>
<comment type="similarity">
    <text evidence="7">Belongs to the methyl-accepting chemotaxis (MCP) protein family.</text>
</comment>
<feature type="domain" description="HAMP" evidence="11">
    <location>
        <begin position="233"/>
        <end position="288"/>
    </location>
</feature>
<comment type="subcellular location">
    <subcellularLocation>
        <location evidence="1">Cell membrane</location>
        <topology evidence="1">Multi-pass membrane protein</topology>
    </subcellularLocation>
</comment>
<evidence type="ECO:0000256" key="3">
    <source>
        <dbReference type="ARBA" id="ARBA00022692"/>
    </source>
</evidence>
<feature type="domain" description="Methyl-accepting transducer" evidence="10">
    <location>
        <begin position="307"/>
        <end position="544"/>
    </location>
</feature>
<evidence type="ECO:0000256" key="2">
    <source>
        <dbReference type="ARBA" id="ARBA00022475"/>
    </source>
</evidence>
<evidence type="ECO:0000256" key="6">
    <source>
        <dbReference type="ARBA" id="ARBA00023224"/>
    </source>
</evidence>
<evidence type="ECO:0000259" key="10">
    <source>
        <dbReference type="PROSITE" id="PS50111"/>
    </source>
</evidence>
<evidence type="ECO:0000256" key="1">
    <source>
        <dbReference type="ARBA" id="ARBA00004651"/>
    </source>
</evidence>
<organism evidence="12 13">
    <name type="scientific">Anaeromicropila herbilytica</name>
    <dbReference type="NCBI Taxonomy" id="2785025"/>
    <lineage>
        <taxon>Bacteria</taxon>
        <taxon>Bacillati</taxon>
        <taxon>Bacillota</taxon>
        <taxon>Clostridia</taxon>
        <taxon>Lachnospirales</taxon>
        <taxon>Lachnospiraceae</taxon>
        <taxon>Anaeromicropila</taxon>
    </lineage>
</organism>
<feature type="transmembrane region" description="Helical" evidence="9">
    <location>
        <begin position="12"/>
        <end position="30"/>
    </location>
</feature>
<name>A0A7R7ICQ3_9FIRM</name>
<proteinExistence type="inferred from homology"/>
<dbReference type="PROSITE" id="PS50885">
    <property type="entry name" value="HAMP"/>
    <property type="match status" value="1"/>
</dbReference>
<protein>
    <submittedName>
        <fullName evidence="12">Histidine kinase</fullName>
    </submittedName>
</protein>
<evidence type="ECO:0000313" key="13">
    <source>
        <dbReference type="Proteomes" id="UP000595897"/>
    </source>
</evidence>
<dbReference type="SUPFAM" id="SSF58104">
    <property type="entry name" value="Methyl-accepting chemotaxis protein (MCP) signaling domain"/>
    <property type="match status" value="1"/>
</dbReference>
<feature type="transmembrane region" description="Helical" evidence="9">
    <location>
        <begin position="210"/>
        <end position="232"/>
    </location>
</feature>
<keyword evidence="12" id="KW-0808">Transferase</keyword>
<evidence type="ECO:0000256" key="4">
    <source>
        <dbReference type="ARBA" id="ARBA00022989"/>
    </source>
</evidence>
<keyword evidence="12" id="KW-0418">Kinase</keyword>
<dbReference type="KEGG" id="ahb:bsdtb5_22880"/>
<dbReference type="SMART" id="SM00283">
    <property type="entry name" value="MA"/>
    <property type="match status" value="1"/>
</dbReference>
<dbReference type="PROSITE" id="PS50111">
    <property type="entry name" value="CHEMOTAXIS_TRANSDUC_2"/>
    <property type="match status" value="1"/>
</dbReference>
<dbReference type="PANTHER" id="PTHR32089">
    <property type="entry name" value="METHYL-ACCEPTING CHEMOTAXIS PROTEIN MCPB"/>
    <property type="match status" value="1"/>
</dbReference>
<dbReference type="Pfam" id="PF00015">
    <property type="entry name" value="MCPsignal"/>
    <property type="match status" value="1"/>
</dbReference>
<evidence type="ECO:0000256" key="5">
    <source>
        <dbReference type="ARBA" id="ARBA00023136"/>
    </source>
</evidence>
<dbReference type="RefSeq" id="WP_271712145.1">
    <property type="nucleotide sequence ID" value="NZ_AP024169.1"/>
</dbReference>
<dbReference type="AlphaFoldDB" id="A0A7R7ICQ3"/>
<evidence type="ECO:0000256" key="8">
    <source>
        <dbReference type="PROSITE-ProRule" id="PRU00284"/>
    </source>
</evidence>
<reference evidence="12 13" key="1">
    <citation type="submission" date="2020-11" db="EMBL/GenBank/DDBJ databases">
        <title>Draft genome sequencing of a Lachnospiraceae strain isolated from anoxic soil subjected to BSD treatment.</title>
        <authorList>
            <person name="Uek A."/>
            <person name="Tonouchi A."/>
        </authorList>
    </citation>
    <scope>NUCLEOTIDE SEQUENCE [LARGE SCALE GENOMIC DNA]</scope>
    <source>
        <strain evidence="12 13">TB5</strain>
    </source>
</reference>
<dbReference type="InterPro" id="IPR004089">
    <property type="entry name" value="MCPsignal_dom"/>
</dbReference>
<evidence type="ECO:0000259" key="11">
    <source>
        <dbReference type="PROSITE" id="PS50885"/>
    </source>
</evidence>
<dbReference type="InterPro" id="IPR003660">
    <property type="entry name" value="HAMP_dom"/>
</dbReference>
<dbReference type="GO" id="GO:0016301">
    <property type="term" value="F:kinase activity"/>
    <property type="evidence" value="ECO:0007669"/>
    <property type="project" value="UniProtKB-KW"/>
</dbReference>
<evidence type="ECO:0000256" key="9">
    <source>
        <dbReference type="SAM" id="Phobius"/>
    </source>
</evidence>
<sequence length="594" mass="65892">MLKKLKISTKLFILVVIFVIGLSLIALTSINNEMKANKKSMALLEETIRTNYDDNIKYQVDNVISLLNGIYSKSEDGTYTKEEAMKLSKDLIRNLRYGEGGYFWVDSTDYTLVVHAITPEKEGTNRSDLTDEHGNKLIQNIVKVATTEGSGYTDFYYPKPNEKVASPKRAYSALFKPYQWVISTGNYTDYIDKQIISETAKQENELSNSLMQFVIVFLATVGICIVLIIAIMKDIISVIKGSTEYMGVISTGDFSKTIPDKYLNRKDELGKLAISIKNMRDSILVLINEVKMQTNTISENVCQINDNTKNLFSDISEVTNVTEELAIGIEKSALNSQAVTKTSEEIESAIQSIAEKSQEGANEALKISERAAQINDSVQKSQQKSQDIQKVIKEKLLQSFEQAKVVEQIKVLSDSILSITNQTNLLSLNAAIEAARAGEQGKGFAVVADEIRSLAEQSKDNVIKIQTITMEVVDAVENLTENSKSLLDYVSNDVTENYNNFLDVANLYSKDSKYIDNLVTDFSATSEELLASVQNVLIAIEGVAQSASDGANGTRNISKRSSNVKLQTENVTQLVEESLISTEKLSEEVSKFII</sequence>
<evidence type="ECO:0000256" key="7">
    <source>
        <dbReference type="ARBA" id="ARBA00029447"/>
    </source>
</evidence>
<dbReference type="Gene3D" id="6.10.340.10">
    <property type="match status" value="1"/>
</dbReference>
<keyword evidence="5 9" id="KW-0472">Membrane</keyword>
<keyword evidence="2" id="KW-1003">Cell membrane</keyword>
<dbReference type="Proteomes" id="UP000595897">
    <property type="component" value="Chromosome"/>
</dbReference>
<keyword evidence="4 9" id="KW-1133">Transmembrane helix</keyword>
<dbReference type="PANTHER" id="PTHR32089:SF112">
    <property type="entry name" value="LYSOZYME-LIKE PROTEIN-RELATED"/>
    <property type="match status" value="1"/>
</dbReference>
<dbReference type="GO" id="GO:0007165">
    <property type="term" value="P:signal transduction"/>
    <property type="evidence" value="ECO:0007669"/>
    <property type="project" value="UniProtKB-KW"/>
</dbReference>
<dbReference type="Gene3D" id="3.30.450.20">
    <property type="entry name" value="PAS domain"/>
    <property type="match status" value="1"/>
</dbReference>
<keyword evidence="6 8" id="KW-0807">Transducer</keyword>